<gene>
    <name evidence="1" type="ORF">KCQ71_26185</name>
</gene>
<evidence type="ECO:0008006" key="3">
    <source>
        <dbReference type="Google" id="ProtNLM"/>
    </source>
</evidence>
<protein>
    <recommendedName>
        <fullName evidence="3">Phage protein D</fullName>
    </recommendedName>
</protein>
<keyword evidence="2" id="KW-1185">Reference proteome</keyword>
<comment type="caution">
    <text evidence="1">The sequence shown here is derived from an EMBL/GenBank/DDBJ whole genome shotgun (WGS) entry which is preliminary data.</text>
</comment>
<reference evidence="1 2" key="1">
    <citation type="submission" date="2021-04" db="EMBL/GenBank/DDBJ databases">
        <title>Ruania sp. nov., isolated from sandy soil of mangrove forest.</title>
        <authorList>
            <person name="Ge X."/>
            <person name="Huang R."/>
            <person name="Liu W."/>
        </authorList>
    </citation>
    <scope>NUCLEOTIDE SEQUENCE [LARGE SCALE GENOMIC DNA]</scope>
    <source>
        <strain evidence="1 2">N2-46</strain>
    </source>
</reference>
<evidence type="ECO:0000313" key="2">
    <source>
        <dbReference type="Proteomes" id="UP000826651"/>
    </source>
</evidence>
<dbReference type="Proteomes" id="UP000826651">
    <property type="component" value="Unassembled WGS sequence"/>
</dbReference>
<dbReference type="SUPFAM" id="SSF69279">
    <property type="entry name" value="Phage tail proteins"/>
    <property type="match status" value="1"/>
</dbReference>
<organism evidence="1 2">
    <name type="scientific">Occultella gossypii</name>
    <dbReference type="NCBI Taxonomy" id="2800820"/>
    <lineage>
        <taxon>Bacteria</taxon>
        <taxon>Bacillati</taxon>
        <taxon>Actinomycetota</taxon>
        <taxon>Actinomycetes</taxon>
        <taxon>Micrococcales</taxon>
        <taxon>Ruaniaceae</taxon>
        <taxon>Occultella</taxon>
    </lineage>
</organism>
<proteinExistence type="predicted"/>
<dbReference type="EMBL" id="JAGSHT010000032">
    <property type="protein sequence ID" value="MBZ2199657.1"/>
    <property type="molecule type" value="Genomic_DNA"/>
</dbReference>
<evidence type="ECO:0000313" key="1">
    <source>
        <dbReference type="EMBL" id="MBZ2199657.1"/>
    </source>
</evidence>
<accession>A0ABS7SHG0</accession>
<name>A0ABS7SHG0_9MICO</name>
<sequence length="347" mass="36183">MLRPAYRLTIGDQVIDTTVEPKASTVVEIVVRSDLSTPADEATIIAGQVGALTAVPGADARVELGYSDADPALVVVFTGTVVAVEPDLRTTRIIAHSKADALLRTRVDRTFEDTTAGDVVRALADAAGVLVARADAGPSLHAYVVDGRRDACRHVRDLAALAGVDTYFTPDGELVFEAFGGTRSVHVLRYGEHVLEADLTRIRPVAGTVTAFGESPGGSRGDESWAWLTKDFASFAGTSGTDAPTLLLERGSLRTAAGAATAAKALADHLAATAVTGRVRIQGRPQLALGALVRLEDFPDRPDAGIPDGNHQVSAVEHRLEKTHGFTTDVWLRSLVGAAAAAAGGAP</sequence>
<dbReference type="RefSeq" id="WP_223411634.1">
    <property type="nucleotide sequence ID" value="NZ_JAGSHT010000032.1"/>
</dbReference>